<dbReference type="OrthoDB" id="2989328at2"/>
<proteinExistence type="predicted"/>
<dbReference type="RefSeq" id="WP_148074189.1">
    <property type="nucleotide sequence ID" value="NZ_CP042913.1"/>
</dbReference>
<dbReference type="Proteomes" id="UP000323917">
    <property type="component" value="Chromosome"/>
</dbReference>
<reference evidence="2 3" key="1">
    <citation type="submission" date="2019-08" db="EMBL/GenBank/DDBJ databases">
        <title>Deep-cultivation of Planctomycetes and their phenomic and genomic characterization uncovers novel biology.</title>
        <authorList>
            <person name="Wiegand S."/>
            <person name="Jogler M."/>
            <person name="Boedeker C."/>
            <person name="Pinto D."/>
            <person name="Vollmers J."/>
            <person name="Rivas-Marin E."/>
            <person name="Kohn T."/>
            <person name="Peeters S.H."/>
            <person name="Heuer A."/>
            <person name="Rast P."/>
            <person name="Oberbeckmann S."/>
            <person name="Bunk B."/>
            <person name="Jeske O."/>
            <person name="Meyerdierks A."/>
            <person name="Storesund J.E."/>
            <person name="Kallscheuer N."/>
            <person name="Luecker S."/>
            <person name="Lage O.M."/>
            <person name="Pohl T."/>
            <person name="Merkel B.J."/>
            <person name="Hornburger P."/>
            <person name="Mueller R.-W."/>
            <person name="Bruemmer F."/>
            <person name="Labrenz M."/>
            <person name="Spormann A.M."/>
            <person name="Op den Camp H."/>
            <person name="Overmann J."/>
            <person name="Amann R."/>
            <person name="Jetten M.S.M."/>
            <person name="Mascher T."/>
            <person name="Medema M.H."/>
            <person name="Devos D.P."/>
            <person name="Kaster A.-K."/>
            <person name="Ovreas L."/>
            <person name="Rohde M."/>
            <person name="Galperin M.Y."/>
            <person name="Jogler C."/>
        </authorList>
    </citation>
    <scope>NUCLEOTIDE SEQUENCE [LARGE SCALE GENOMIC DNA]</scope>
    <source>
        <strain evidence="2 3">Pr1d</strain>
    </source>
</reference>
<organism evidence="2 3">
    <name type="scientific">Bythopirellula goksoeyrii</name>
    <dbReference type="NCBI Taxonomy" id="1400387"/>
    <lineage>
        <taxon>Bacteria</taxon>
        <taxon>Pseudomonadati</taxon>
        <taxon>Planctomycetota</taxon>
        <taxon>Planctomycetia</taxon>
        <taxon>Pirellulales</taxon>
        <taxon>Lacipirellulaceae</taxon>
        <taxon>Bythopirellula</taxon>
    </lineage>
</organism>
<feature type="compositionally biased region" description="Polar residues" evidence="1">
    <location>
        <begin position="9"/>
        <end position="26"/>
    </location>
</feature>
<feature type="region of interest" description="Disordered" evidence="1">
    <location>
        <begin position="1"/>
        <end position="59"/>
    </location>
</feature>
<gene>
    <name evidence="2" type="ORF">Pr1d_30060</name>
</gene>
<keyword evidence="3" id="KW-1185">Reference proteome</keyword>
<sequence>MTTRRQHPLRNSSYQAKKTIVTSVVRHSQRGRRQLLGSRDAKAPFSPPEDWHEPTENGDPYKIIVQDPGPGYRHVLTPDQVRKRLEQVPQVFLRDLEVIQFSGMTRKKQSFPCYGMQWGATLYLYPLEESREELFYAPPRPEVVNEAKMFGGRWDRPDNCSWRLSWSESAIQDFYLNNILIHELGHLVDARNSTYTDRERYAEWFAIQHGYLASGGRIARRKSVRRRHHNC</sequence>
<evidence type="ECO:0000313" key="3">
    <source>
        <dbReference type="Proteomes" id="UP000323917"/>
    </source>
</evidence>
<dbReference type="AlphaFoldDB" id="A0A5B9Q9J0"/>
<accession>A0A5B9Q9J0</accession>
<name>A0A5B9Q9J0_9BACT</name>
<dbReference type="KEGG" id="bgok:Pr1d_30060"/>
<dbReference type="EMBL" id="CP042913">
    <property type="protein sequence ID" value="QEG35704.1"/>
    <property type="molecule type" value="Genomic_DNA"/>
</dbReference>
<evidence type="ECO:0000313" key="2">
    <source>
        <dbReference type="EMBL" id="QEG35704.1"/>
    </source>
</evidence>
<protein>
    <submittedName>
        <fullName evidence="2">Uncharacterized protein</fullName>
    </submittedName>
</protein>
<evidence type="ECO:0000256" key="1">
    <source>
        <dbReference type="SAM" id="MobiDB-lite"/>
    </source>
</evidence>